<accession>A0A3B1BRX5</accession>
<keyword evidence="5 6" id="KW-0472">Membrane</keyword>
<evidence type="ECO:0000256" key="6">
    <source>
        <dbReference type="SAM" id="Phobius"/>
    </source>
</evidence>
<evidence type="ECO:0000313" key="8">
    <source>
        <dbReference type="EMBL" id="VAX09065.1"/>
    </source>
</evidence>
<feature type="transmembrane region" description="Helical" evidence="6">
    <location>
        <begin position="629"/>
        <end position="649"/>
    </location>
</feature>
<keyword evidence="2" id="KW-1003">Cell membrane</keyword>
<dbReference type="SUPFAM" id="SSF82866">
    <property type="entry name" value="Multidrug efflux transporter AcrB transmembrane domain"/>
    <property type="match status" value="2"/>
</dbReference>
<proteinExistence type="predicted"/>
<feature type="transmembrane region" description="Helical" evidence="6">
    <location>
        <begin position="732"/>
        <end position="754"/>
    </location>
</feature>
<sequence length="768" mass="85498">MPSTFFRFILQHKYLVVAITLLYVVLAASGMRFLVFNNDYQVFFSEENPQLLAFKALQDTYTKNDNILFVVSAKDGPIFTRETLAAIEWLTKEAWQVPYSLRVDSITNFQHTYAEEDDLIVEDLVLDAAGLSDAQLADKRRIALAEPMLLDRLISPDANTTGINVTIQMPGVRLDETPEVVQFSRNLKEQMKTLFPQVEVRLTGVVMMDNAFAEASQQDMQTLYPCMLLLVLIVMGVLLRSIPATLSTLAVILMMIAATMGITGWIGIQMTAPTTIVPVIILTLAVADCVHVLTTFLHQMGQGKNKQDAMLESLRINLEPIFLTSLTTAIGFLILNLSDVPPFQDLGNMAAIGVAFAFILSITFLPALMMIMPVKAFRSDTPDAIAMARIAEFVIRNHSKLLVGMLCLVLFLLAQIPRNELNDEYVKYFDTSIEFRQDVDFVTERLGGEYRIDYSLSAVEAGGISDPAFLRHLDAFAEWYRQQPKVVHVSSFTDIMKRLNKNLHGDDPAWYRLPDQRDLAAQYLLLYEFSLPFGLDLNNQINVKKSAVRFSVTIKPMSTNELLALEERAQQWLQENVPETMRSEGASPTVMFSHIGARNIRTMLKASVIALVLISFILMLVLRSVRIGLISIVPNLIPIGMAFGIWGLFVGQVGLALSVVSSMTLGIVVDDTVHFLSKYLRARREKGLNSEDAVRYAFATVGTALWVTSVVLVLGFGMLAFSSFELNSGMGLLTAITIALALMADFLFLPPLLMKYGGPNEKNRLPAA</sequence>
<feature type="transmembrane region" description="Helical" evidence="6">
    <location>
        <begin position="393"/>
        <end position="414"/>
    </location>
</feature>
<evidence type="ECO:0000256" key="5">
    <source>
        <dbReference type="ARBA" id="ARBA00023136"/>
    </source>
</evidence>
<dbReference type="Gene3D" id="1.20.1640.10">
    <property type="entry name" value="Multidrug efflux transporter AcrB transmembrane domain"/>
    <property type="match status" value="2"/>
</dbReference>
<evidence type="ECO:0000259" key="7">
    <source>
        <dbReference type="PROSITE" id="PS50156"/>
    </source>
</evidence>
<dbReference type="GO" id="GO:0005886">
    <property type="term" value="C:plasma membrane"/>
    <property type="evidence" value="ECO:0007669"/>
    <property type="project" value="UniProtKB-SubCell"/>
</dbReference>
<feature type="transmembrane region" description="Helical" evidence="6">
    <location>
        <begin position="246"/>
        <end position="268"/>
    </location>
</feature>
<feature type="transmembrane region" description="Helical" evidence="6">
    <location>
        <begin position="655"/>
        <end position="676"/>
    </location>
</feature>
<reference evidence="8" key="1">
    <citation type="submission" date="2018-06" db="EMBL/GenBank/DDBJ databases">
        <authorList>
            <person name="Zhirakovskaya E."/>
        </authorList>
    </citation>
    <scope>NUCLEOTIDE SEQUENCE</scope>
</reference>
<evidence type="ECO:0000256" key="4">
    <source>
        <dbReference type="ARBA" id="ARBA00022989"/>
    </source>
</evidence>
<feature type="transmembrane region" description="Helical" evidence="6">
    <location>
        <begin position="349"/>
        <end position="372"/>
    </location>
</feature>
<feature type="transmembrane region" description="Helical" evidence="6">
    <location>
        <begin position="274"/>
        <end position="297"/>
    </location>
</feature>
<feature type="transmembrane region" description="Helical" evidence="6">
    <location>
        <begin position="696"/>
        <end position="720"/>
    </location>
</feature>
<dbReference type="PROSITE" id="PS50156">
    <property type="entry name" value="SSD"/>
    <property type="match status" value="2"/>
</dbReference>
<dbReference type="PANTHER" id="PTHR33406">
    <property type="entry name" value="MEMBRANE PROTEIN MJ1562-RELATED"/>
    <property type="match status" value="1"/>
</dbReference>
<comment type="subcellular location">
    <subcellularLocation>
        <location evidence="1">Cell membrane</location>
        <topology evidence="1">Multi-pass membrane protein</topology>
    </subcellularLocation>
</comment>
<evidence type="ECO:0000256" key="1">
    <source>
        <dbReference type="ARBA" id="ARBA00004651"/>
    </source>
</evidence>
<evidence type="ECO:0000256" key="3">
    <source>
        <dbReference type="ARBA" id="ARBA00022692"/>
    </source>
</evidence>
<keyword evidence="3 6" id="KW-0812">Transmembrane</keyword>
<dbReference type="Pfam" id="PF03176">
    <property type="entry name" value="MMPL"/>
    <property type="match status" value="2"/>
</dbReference>
<dbReference type="EMBL" id="UOFX01000044">
    <property type="protein sequence ID" value="VAX09065.1"/>
    <property type="molecule type" value="Genomic_DNA"/>
</dbReference>
<name>A0A3B1BRX5_9ZZZZ</name>
<feature type="transmembrane region" description="Helical" evidence="6">
    <location>
        <begin position="318"/>
        <end position="337"/>
    </location>
</feature>
<feature type="transmembrane region" description="Helical" evidence="6">
    <location>
        <begin position="603"/>
        <end position="622"/>
    </location>
</feature>
<dbReference type="InterPro" id="IPR000731">
    <property type="entry name" value="SSD"/>
</dbReference>
<dbReference type="InterPro" id="IPR004869">
    <property type="entry name" value="MMPL_dom"/>
</dbReference>
<feature type="domain" description="SSD" evidence="7">
    <location>
        <begin position="246"/>
        <end position="371"/>
    </location>
</feature>
<protein>
    <submittedName>
        <fullName evidence="8">Predicted exporter of the RND superfamily</fullName>
    </submittedName>
</protein>
<gene>
    <name evidence="8" type="ORF">MNBD_GAMMA26-2270</name>
</gene>
<organism evidence="8">
    <name type="scientific">hydrothermal vent metagenome</name>
    <dbReference type="NCBI Taxonomy" id="652676"/>
    <lineage>
        <taxon>unclassified sequences</taxon>
        <taxon>metagenomes</taxon>
        <taxon>ecological metagenomes</taxon>
    </lineage>
</organism>
<dbReference type="AlphaFoldDB" id="A0A3B1BRX5"/>
<keyword evidence="4 6" id="KW-1133">Transmembrane helix</keyword>
<feature type="transmembrane region" description="Helical" evidence="6">
    <location>
        <begin position="222"/>
        <end position="239"/>
    </location>
</feature>
<dbReference type="InterPro" id="IPR050545">
    <property type="entry name" value="Mycobact_MmpL"/>
</dbReference>
<dbReference type="PANTHER" id="PTHR33406:SF13">
    <property type="entry name" value="MEMBRANE PROTEIN YDFJ"/>
    <property type="match status" value="1"/>
</dbReference>
<evidence type="ECO:0000256" key="2">
    <source>
        <dbReference type="ARBA" id="ARBA00022475"/>
    </source>
</evidence>
<feature type="domain" description="SSD" evidence="7">
    <location>
        <begin position="659"/>
        <end position="755"/>
    </location>
</feature>